<name>A0A4Y2X924_ARAVE</name>
<feature type="non-terminal residue" evidence="1">
    <location>
        <position position="1"/>
    </location>
</feature>
<comment type="caution">
    <text evidence="1">The sequence shown here is derived from an EMBL/GenBank/DDBJ whole genome shotgun (WGS) entry which is preliminary data.</text>
</comment>
<protein>
    <submittedName>
        <fullName evidence="1">Uncharacterized protein</fullName>
    </submittedName>
</protein>
<gene>
    <name evidence="1" type="ORF">AVEN_134165_1</name>
</gene>
<sequence>PVLKPLEGYFGMDLVNLNHGQRMRATPNTPNAVSPFQDFLATPAGRRLTFDVRCSVNQARMCGGPLVESGFDPRTSSPELETL</sequence>
<proteinExistence type="predicted"/>
<organism evidence="1 2">
    <name type="scientific">Araneus ventricosus</name>
    <name type="common">Orbweaver spider</name>
    <name type="synonym">Epeira ventricosa</name>
    <dbReference type="NCBI Taxonomy" id="182803"/>
    <lineage>
        <taxon>Eukaryota</taxon>
        <taxon>Metazoa</taxon>
        <taxon>Ecdysozoa</taxon>
        <taxon>Arthropoda</taxon>
        <taxon>Chelicerata</taxon>
        <taxon>Arachnida</taxon>
        <taxon>Araneae</taxon>
        <taxon>Araneomorphae</taxon>
        <taxon>Entelegynae</taxon>
        <taxon>Araneoidea</taxon>
        <taxon>Araneidae</taxon>
        <taxon>Araneus</taxon>
    </lineage>
</organism>
<evidence type="ECO:0000313" key="2">
    <source>
        <dbReference type="Proteomes" id="UP000499080"/>
    </source>
</evidence>
<dbReference type="AlphaFoldDB" id="A0A4Y2X924"/>
<reference evidence="1 2" key="1">
    <citation type="journal article" date="2019" name="Sci. Rep.">
        <title>Orb-weaving spider Araneus ventricosus genome elucidates the spidroin gene catalogue.</title>
        <authorList>
            <person name="Kono N."/>
            <person name="Nakamura H."/>
            <person name="Ohtoshi R."/>
            <person name="Moran D.A.P."/>
            <person name="Shinohara A."/>
            <person name="Yoshida Y."/>
            <person name="Fujiwara M."/>
            <person name="Mori M."/>
            <person name="Tomita M."/>
            <person name="Arakawa K."/>
        </authorList>
    </citation>
    <scope>NUCLEOTIDE SEQUENCE [LARGE SCALE GENOMIC DNA]</scope>
</reference>
<keyword evidence="2" id="KW-1185">Reference proteome</keyword>
<evidence type="ECO:0000313" key="1">
    <source>
        <dbReference type="EMBL" id="GBO45444.1"/>
    </source>
</evidence>
<dbReference type="EMBL" id="BGPR01072553">
    <property type="protein sequence ID" value="GBO45444.1"/>
    <property type="molecule type" value="Genomic_DNA"/>
</dbReference>
<accession>A0A4Y2X924</accession>
<dbReference type="Proteomes" id="UP000499080">
    <property type="component" value="Unassembled WGS sequence"/>
</dbReference>